<proteinExistence type="inferred from homology"/>
<dbReference type="GO" id="GO:0046872">
    <property type="term" value="F:metal ion binding"/>
    <property type="evidence" value="ECO:0007669"/>
    <property type="project" value="UniProtKB-KW"/>
</dbReference>
<dbReference type="InterPro" id="IPR015813">
    <property type="entry name" value="Pyrv/PenolPyrv_kinase-like_dom"/>
</dbReference>
<dbReference type="RefSeq" id="WP_119481557.1">
    <property type="nucleotide sequence ID" value="NZ_QXTG01000001.1"/>
</dbReference>
<name>A0A3A1U2M8_9MICO</name>
<feature type="domain" description="HpcH/HpaI aldolase/citrate lyase" evidence="4">
    <location>
        <begin position="6"/>
        <end position="219"/>
    </location>
</feature>
<evidence type="ECO:0000256" key="1">
    <source>
        <dbReference type="ARBA" id="ARBA00005568"/>
    </source>
</evidence>
<keyword evidence="2" id="KW-0479">Metal-binding</keyword>
<accession>A0A3A1U2M8</accession>
<evidence type="ECO:0000259" key="4">
    <source>
        <dbReference type="Pfam" id="PF03328"/>
    </source>
</evidence>
<dbReference type="SUPFAM" id="SSF51621">
    <property type="entry name" value="Phosphoenolpyruvate/pyruvate domain"/>
    <property type="match status" value="1"/>
</dbReference>
<dbReference type="GO" id="GO:0005737">
    <property type="term" value="C:cytoplasm"/>
    <property type="evidence" value="ECO:0007669"/>
    <property type="project" value="TreeGrafter"/>
</dbReference>
<dbReference type="Gene3D" id="3.20.20.60">
    <property type="entry name" value="Phosphoenolpyruvate-binding domains"/>
    <property type="match status" value="1"/>
</dbReference>
<evidence type="ECO:0000256" key="3">
    <source>
        <dbReference type="ARBA" id="ARBA00023239"/>
    </source>
</evidence>
<dbReference type="PANTHER" id="PTHR30502:SF0">
    <property type="entry name" value="PHOSPHOENOLPYRUVATE CARBOXYLASE FAMILY PROTEIN"/>
    <property type="match status" value="1"/>
</dbReference>
<dbReference type="Proteomes" id="UP000265742">
    <property type="component" value="Unassembled WGS sequence"/>
</dbReference>
<dbReference type="PANTHER" id="PTHR30502">
    <property type="entry name" value="2-KETO-3-DEOXY-L-RHAMNONATE ALDOLASE"/>
    <property type="match status" value="1"/>
</dbReference>
<gene>
    <name evidence="5" type="ORF">D1781_07505</name>
</gene>
<keyword evidence="6" id="KW-1185">Reference proteome</keyword>
<comment type="caution">
    <text evidence="5">The sequence shown here is derived from an EMBL/GenBank/DDBJ whole genome shotgun (WGS) entry which is preliminary data.</text>
</comment>
<dbReference type="GO" id="GO:0016832">
    <property type="term" value="F:aldehyde-lyase activity"/>
    <property type="evidence" value="ECO:0007669"/>
    <property type="project" value="TreeGrafter"/>
</dbReference>
<dbReference type="Pfam" id="PF03328">
    <property type="entry name" value="HpcH_HpaI"/>
    <property type="match status" value="1"/>
</dbReference>
<reference evidence="6" key="1">
    <citation type="submission" date="2018-09" db="EMBL/GenBank/DDBJ databases">
        <authorList>
            <person name="Kim I."/>
        </authorList>
    </citation>
    <scope>NUCLEOTIDE SEQUENCE [LARGE SCALE GENOMIC DNA]</scope>
    <source>
        <strain evidence="6">DD4a</strain>
    </source>
</reference>
<organism evidence="5 6">
    <name type="scientific">Amnibacterium setariae</name>
    <dbReference type="NCBI Taxonomy" id="2306585"/>
    <lineage>
        <taxon>Bacteria</taxon>
        <taxon>Bacillati</taxon>
        <taxon>Actinomycetota</taxon>
        <taxon>Actinomycetes</taxon>
        <taxon>Micrococcales</taxon>
        <taxon>Microbacteriaceae</taxon>
        <taxon>Amnibacterium</taxon>
    </lineage>
</organism>
<dbReference type="OrthoDB" id="3353438at2"/>
<evidence type="ECO:0000256" key="2">
    <source>
        <dbReference type="ARBA" id="ARBA00022723"/>
    </source>
</evidence>
<keyword evidence="3" id="KW-0456">Lyase</keyword>
<protein>
    <submittedName>
        <fullName evidence="5">Aldolase</fullName>
    </submittedName>
</protein>
<evidence type="ECO:0000313" key="5">
    <source>
        <dbReference type="EMBL" id="RIX31195.1"/>
    </source>
</evidence>
<dbReference type="EMBL" id="QXTG01000001">
    <property type="protein sequence ID" value="RIX31195.1"/>
    <property type="molecule type" value="Genomic_DNA"/>
</dbReference>
<dbReference type="InterPro" id="IPR050251">
    <property type="entry name" value="HpcH-HpaI_aldolase"/>
</dbReference>
<comment type="similarity">
    <text evidence="1">Belongs to the HpcH/HpaI aldolase family.</text>
</comment>
<dbReference type="InterPro" id="IPR040442">
    <property type="entry name" value="Pyrv_kinase-like_dom_sf"/>
</dbReference>
<dbReference type="InterPro" id="IPR005000">
    <property type="entry name" value="Aldolase/citrate-lyase_domain"/>
</dbReference>
<sequence length="232" mass="24248">MTDDVRLGVWAMLGEPRTTAALEHAGFDWLLLDQQHGHFDDAAVRATFALRREHRVPVLVRPAANRADLIGRALDAGADGVIVPLVESAEEAEAAVAASRYPPRGIRSSGPLPGSDQAERPFVGVMVETAAGLAAVDAIARTPDLDLVFVGPFDLSQSLGTTVDDLLADDGPEAPLLRILDACRAAGVRAGAFGATEPRARRFLELGFTDVVAALDTSVLAAGAAIAARVRG</sequence>
<evidence type="ECO:0000313" key="6">
    <source>
        <dbReference type="Proteomes" id="UP000265742"/>
    </source>
</evidence>
<dbReference type="AlphaFoldDB" id="A0A3A1U2M8"/>